<evidence type="ECO:0000256" key="6">
    <source>
        <dbReference type="SAM" id="MobiDB-lite"/>
    </source>
</evidence>
<dbReference type="InterPro" id="IPR013085">
    <property type="entry name" value="U1-CZ_Znf_C2H2"/>
</dbReference>
<keyword evidence="9" id="KW-1185">Reference proteome</keyword>
<dbReference type="GO" id="GO:0000398">
    <property type="term" value="P:mRNA splicing, via spliceosome"/>
    <property type="evidence" value="ECO:0007669"/>
    <property type="project" value="InterPro"/>
</dbReference>
<feature type="compositionally biased region" description="Acidic residues" evidence="6">
    <location>
        <begin position="209"/>
        <end position="220"/>
    </location>
</feature>
<feature type="domain" description="Matrin-type" evidence="7">
    <location>
        <begin position="42"/>
        <end position="73"/>
    </location>
</feature>
<comment type="subcellular location">
    <subcellularLocation>
        <location evidence="1">Nucleus</location>
    </subcellularLocation>
</comment>
<dbReference type="Pfam" id="PF06220">
    <property type="entry name" value="zf-U1"/>
    <property type="match status" value="1"/>
</dbReference>
<dbReference type="Gene3D" id="3.30.160.60">
    <property type="entry name" value="Classic Zinc Finger"/>
    <property type="match status" value="1"/>
</dbReference>
<accession>A0A9N9I4W8</accession>
<protein>
    <submittedName>
        <fullName evidence="8">4110_t:CDS:1</fullName>
    </submittedName>
</protein>
<dbReference type="GO" id="GO:0071011">
    <property type="term" value="C:precatalytic spliceosome"/>
    <property type="evidence" value="ECO:0007669"/>
    <property type="project" value="TreeGrafter"/>
</dbReference>
<evidence type="ECO:0000259" key="7">
    <source>
        <dbReference type="PROSITE" id="PS50171"/>
    </source>
</evidence>
<organism evidence="8 9">
    <name type="scientific">Funneliformis caledonium</name>
    <dbReference type="NCBI Taxonomy" id="1117310"/>
    <lineage>
        <taxon>Eukaryota</taxon>
        <taxon>Fungi</taxon>
        <taxon>Fungi incertae sedis</taxon>
        <taxon>Mucoromycota</taxon>
        <taxon>Glomeromycotina</taxon>
        <taxon>Glomeromycetes</taxon>
        <taxon>Glomerales</taxon>
        <taxon>Glomeraceae</taxon>
        <taxon>Funneliformis</taxon>
    </lineage>
</organism>
<dbReference type="PROSITE" id="PS50171">
    <property type="entry name" value="ZF_MATRIN"/>
    <property type="match status" value="1"/>
</dbReference>
<reference evidence="8" key="1">
    <citation type="submission" date="2021-06" db="EMBL/GenBank/DDBJ databases">
        <authorList>
            <person name="Kallberg Y."/>
            <person name="Tangrot J."/>
            <person name="Rosling A."/>
        </authorList>
    </citation>
    <scope>NUCLEOTIDE SEQUENCE</scope>
    <source>
        <strain evidence="8">UK204</strain>
    </source>
</reference>
<name>A0A9N9I4W8_9GLOM</name>
<evidence type="ECO:0000256" key="2">
    <source>
        <dbReference type="ARBA" id="ARBA00022723"/>
    </source>
</evidence>
<proteinExistence type="predicted"/>
<dbReference type="SUPFAM" id="SSF57667">
    <property type="entry name" value="beta-beta-alpha zinc fingers"/>
    <property type="match status" value="1"/>
</dbReference>
<evidence type="ECO:0000256" key="4">
    <source>
        <dbReference type="ARBA" id="ARBA00022833"/>
    </source>
</evidence>
<dbReference type="InterPro" id="IPR000690">
    <property type="entry name" value="Matrin/U1-C_Znf_C2H2"/>
</dbReference>
<evidence type="ECO:0000313" key="8">
    <source>
        <dbReference type="EMBL" id="CAG8721751.1"/>
    </source>
</evidence>
<keyword evidence="5" id="KW-0539">Nucleus</keyword>
<dbReference type="GO" id="GO:0008270">
    <property type="term" value="F:zinc ion binding"/>
    <property type="evidence" value="ECO:0007669"/>
    <property type="project" value="UniProtKB-KW"/>
</dbReference>
<dbReference type="OrthoDB" id="191651at2759"/>
<dbReference type="PANTHER" id="PTHR13173:SF10">
    <property type="entry name" value="WW DOMAIN-BINDING PROTEIN 4"/>
    <property type="match status" value="1"/>
</dbReference>
<dbReference type="AlphaFoldDB" id="A0A9N9I4W8"/>
<dbReference type="GO" id="GO:0003723">
    <property type="term" value="F:RNA binding"/>
    <property type="evidence" value="ECO:0007669"/>
    <property type="project" value="TreeGrafter"/>
</dbReference>
<dbReference type="InterPro" id="IPR036236">
    <property type="entry name" value="Znf_C2H2_sf"/>
</dbReference>
<evidence type="ECO:0000256" key="1">
    <source>
        <dbReference type="ARBA" id="ARBA00004123"/>
    </source>
</evidence>
<keyword evidence="3" id="KW-0863">Zinc-finger</keyword>
<dbReference type="Proteomes" id="UP000789570">
    <property type="component" value="Unassembled WGS sequence"/>
</dbReference>
<keyword evidence="4" id="KW-0862">Zinc</keyword>
<feature type="region of interest" description="Disordered" evidence="6">
    <location>
        <begin position="149"/>
        <end position="249"/>
    </location>
</feature>
<sequence length="272" mass="31359">MFTLHLDFDSQSISEKFSQQSPFVLRNLIAKMSDYWISQQKHWCQYCRIYIADNKPSRTMHEQGKKHKENVEKFLRDIRRRDHENRKEDEKTKRELDRIERAAMKQYKKDIILEAPGASMATFTSKSNTKAPPGKSSLSEHDMIYASSGAESSSYIPPADSFDPTELNKKSGSGDGTEVVIGEWRPVTPPPVPQKSQVDNESKSQETIPQEDDEDEEDPDDLRNFKVVEKTFPLDNQIPEDSIKDEDSSKVTFKKRKFAGKVKTRNIRKKPS</sequence>
<dbReference type="InterPro" id="IPR003604">
    <property type="entry name" value="Matrin/U1-like-C_Znf_C2H2"/>
</dbReference>
<keyword evidence="2" id="KW-0479">Metal-binding</keyword>
<evidence type="ECO:0000256" key="5">
    <source>
        <dbReference type="ARBA" id="ARBA00023242"/>
    </source>
</evidence>
<dbReference type="PANTHER" id="PTHR13173">
    <property type="entry name" value="WW DOMAIN BINDING PROTEIN 4"/>
    <property type="match status" value="1"/>
</dbReference>
<dbReference type="SMART" id="SM00451">
    <property type="entry name" value="ZnF_U1"/>
    <property type="match status" value="1"/>
</dbReference>
<evidence type="ECO:0000313" key="9">
    <source>
        <dbReference type="Proteomes" id="UP000789570"/>
    </source>
</evidence>
<dbReference type="EMBL" id="CAJVPQ010010307">
    <property type="protein sequence ID" value="CAG8721751.1"/>
    <property type="molecule type" value="Genomic_DNA"/>
</dbReference>
<comment type="caution">
    <text evidence="8">The sequence shown here is derived from an EMBL/GenBank/DDBJ whole genome shotgun (WGS) entry which is preliminary data.</text>
</comment>
<dbReference type="InterPro" id="IPR040023">
    <property type="entry name" value="WBP4"/>
</dbReference>
<evidence type="ECO:0000256" key="3">
    <source>
        <dbReference type="ARBA" id="ARBA00022771"/>
    </source>
</evidence>
<gene>
    <name evidence="8" type="ORF">FCALED_LOCUS14420</name>
</gene>